<evidence type="ECO:0000313" key="3">
    <source>
        <dbReference type="EMBL" id="MBP1937102.1"/>
    </source>
</evidence>
<reference evidence="3 4" key="1">
    <citation type="submission" date="2021-03" db="EMBL/GenBank/DDBJ databases">
        <title>Genomic Encyclopedia of Type Strains, Phase IV (KMG-IV): sequencing the most valuable type-strain genomes for metagenomic binning, comparative biology and taxonomic classification.</title>
        <authorList>
            <person name="Goeker M."/>
        </authorList>
    </citation>
    <scope>NUCLEOTIDE SEQUENCE [LARGE SCALE GENOMIC DNA]</scope>
    <source>
        <strain evidence="3 4">DSM 23491</strain>
    </source>
</reference>
<dbReference type="Proteomes" id="UP001519273">
    <property type="component" value="Unassembled WGS sequence"/>
</dbReference>
<dbReference type="InterPro" id="IPR003646">
    <property type="entry name" value="SH3-like_bac-type"/>
</dbReference>
<proteinExistence type="predicted"/>
<dbReference type="InterPro" id="IPR017853">
    <property type="entry name" value="GH"/>
</dbReference>
<keyword evidence="1" id="KW-0812">Transmembrane</keyword>
<sequence>MRHTKREIRGSKFGCFSLLGVIIICICAFIGLTRLMPNDDHVKPDWSGIDKPIFSQGKLMDYSAIGTGEQLKLPLPVIEEIVDPHIRYEESTKSVIITTSSKLLHIQKDQKRGTLNQQPYQLRFAPEEVGGVLYIPIRPLEDIYGISVHEDQDTGVILLMKVGETIQWSHIKESGKKNKTAAMRTDATIHAPILQDVVQGSKLRIWDEQDHWYYAQTDNGFTGYVHKDEVVLDDTQKVNPPEEQAPSSPKDWKGKKVNLTWEAVYEKNPSTESIGSLPGVNVVSPTWFRIVDGNGNVRSQADISYVEWAHNRHMEVWALLNNGFNPDLTSSALSTFETRQTIITQMLHYAKIYDLDGINIDFENVYSKDGDNVTQLVRELRPLAHEQGLVISIDVTPKSSSELWSLFLDRQDLGELIDYMIVMAYDEHWASSPKAGSVSSLPWAEKAVTRILNEDGVPADKLILGIPLYTRIWSETIKDGKTEVSSKAVGMETVQETIQKLKLKTIFSEDTGQNVAEYQEDGVDKKIWIEDKVSLEARVKLAKSLGLAGIATWNRSFASEESWDILKQISE</sequence>
<keyword evidence="1" id="KW-1133">Transmembrane helix</keyword>
<evidence type="ECO:0000313" key="4">
    <source>
        <dbReference type="Proteomes" id="UP001519273"/>
    </source>
</evidence>
<dbReference type="Pfam" id="PF08239">
    <property type="entry name" value="SH3_3"/>
    <property type="match status" value="1"/>
</dbReference>
<dbReference type="InterPro" id="IPR011583">
    <property type="entry name" value="Chitinase_II/V-like_cat"/>
</dbReference>
<dbReference type="RefSeq" id="WP_415640027.1">
    <property type="nucleotide sequence ID" value="NZ_CBCRVE010000008.1"/>
</dbReference>
<evidence type="ECO:0000259" key="2">
    <source>
        <dbReference type="PROSITE" id="PS51910"/>
    </source>
</evidence>
<name>A0ABS4H4C4_9BACL</name>
<dbReference type="PROSITE" id="PS51910">
    <property type="entry name" value="GH18_2"/>
    <property type="match status" value="1"/>
</dbReference>
<dbReference type="InterPro" id="IPR036582">
    <property type="entry name" value="Mao_N_sf"/>
</dbReference>
<dbReference type="PANTHER" id="PTHR46066:SF2">
    <property type="entry name" value="CHITINASE DOMAIN-CONTAINING PROTEIN 1"/>
    <property type="match status" value="1"/>
</dbReference>
<keyword evidence="4" id="KW-1185">Reference proteome</keyword>
<gene>
    <name evidence="3" type="ORF">J2Z20_001995</name>
</gene>
<dbReference type="EMBL" id="JAGGKP010000004">
    <property type="protein sequence ID" value="MBP1937102.1"/>
    <property type="molecule type" value="Genomic_DNA"/>
</dbReference>
<organism evidence="3 4">
    <name type="scientific">Paenibacillus sediminis</name>
    <dbReference type="NCBI Taxonomy" id="664909"/>
    <lineage>
        <taxon>Bacteria</taxon>
        <taxon>Bacillati</taxon>
        <taxon>Bacillota</taxon>
        <taxon>Bacilli</taxon>
        <taxon>Bacillales</taxon>
        <taxon>Paenibacillaceae</taxon>
        <taxon>Paenibacillus</taxon>
    </lineage>
</organism>
<dbReference type="SUPFAM" id="SSF55383">
    <property type="entry name" value="Copper amine oxidase, domain N"/>
    <property type="match status" value="1"/>
</dbReference>
<dbReference type="InterPro" id="IPR012854">
    <property type="entry name" value="Cu_amine_oxidase-like_N"/>
</dbReference>
<dbReference type="Gene3D" id="3.30.457.10">
    <property type="entry name" value="Copper amine oxidase-like, N-terminal domain"/>
    <property type="match status" value="1"/>
</dbReference>
<dbReference type="Pfam" id="PF00704">
    <property type="entry name" value="Glyco_hydro_18"/>
    <property type="match status" value="1"/>
</dbReference>
<dbReference type="PANTHER" id="PTHR46066">
    <property type="entry name" value="CHITINASE DOMAIN-CONTAINING PROTEIN 1 FAMILY MEMBER"/>
    <property type="match status" value="1"/>
</dbReference>
<keyword evidence="1" id="KW-0472">Membrane</keyword>
<evidence type="ECO:0000256" key="1">
    <source>
        <dbReference type="SAM" id="Phobius"/>
    </source>
</evidence>
<dbReference type="Pfam" id="PF07833">
    <property type="entry name" value="Cu_amine_oxidN1"/>
    <property type="match status" value="1"/>
</dbReference>
<dbReference type="Gene3D" id="2.30.30.40">
    <property type="entry name" value="SH3 Domains"/>
    <property type="match status" value="1"/>
</dbReference>
<dbReference type="SUPFAM" id="SSF51445">
    <property type="entry name" value="(Trans)glycosidases"/>
    <property type="match status" value="1"/>
</dbReference>
<dbReference type="Gene3D" id="3.20.20.80">
    <property type="entry name" value="Glycosidases"/>
    <property type="match status" value="1"/>
</dbReference>
<dbReference type="InterPro" id="IPR001223">
    <property type="entry name" value="Glyco_hydro18_cat"/>
</dbReference>
<dbReference type="SMART" id="SM00636">
    <property type="entry name" value="Glyco_18"/>
    <property type="match status" value="1"/>
</dbReference>
<protein>
    <submittedName>
        <fullName evidence="3">Spore germination protein YaaH</fullName>
    </submittedName>
</protein>
<dbReference type="InterPro" id="IPR029070">
    <property type="entry name" value="Chitinase_insertion_sf"/>
</dbReference>
<feature type="transmembrane region" description="Helical" evidence="1">
    <location>
        <begin position="12"/>
        <end position="32"/>
    </location>
</feature>
<accession>A0ABS4H4C4</accession>
<feature type="domain" description="GH18" evidence="2">
    <location>
        <begin position="255"/>
        <end position="571"/>
    </location>
</feature>
<comment type="caution">
    <text evidence="3">The sequence shown here is derived from an EMBL/GenBank/DDBJ whole genome shotgun (WGS) entry which is preliminary data.</text>
</comment>
<dbReference type="Gene3D" id="3.10.50.10">
    <property type="match status" value="1"/>
</dbReference>